<dbReference type="EMBL" id="BNAS01000002">
    <property type="protein sequence ID" value="GHH70030.1"/>
    <property type="molecule type" value="Genomic_DNA"/>
</dbReference>
<protein>
    <submittedName>
        <fullName evidence="1">Uncharacterized protein</fullName>
    </submittedName>
</protein>
<keyword evidence="2" id="KW-1185">Reference proteome</keyword>
<accession>A0A919KR35</accession>
<dbReference type="AlphaFoldDB" id="A0A919KR35"/>
<sequence>MDPPSNIITVPSLDGICGSVLLLMSNRSVTAAAHHAGCPVVLATPGLSLETAGPRAIGSPA</sequence>
<reference evidence="1" key="2">
    <citation type="submission" date="2020-09" db="EMBL/GenBank/DDBJ databases">
        <authorList>
            <person name="Sun Q."/>
            <person name="Zhou Y."/>
        </authorList>
    </citation>
    <scope>NUCLEOTIDE SEQUENCE</scope>
    <source>
        <strain evidence="1">CGMCC 4.7398</strain>
    </source>
</reference>
<organism evidence="1 2">
    <name type="scientific">Promicromonospora soli</name>
    <dbReference type="NCBI Taxonomy" id="2035533"/>
    <lineage>
        <taxon>Bacteria</taxon>
        <taxon>Bacillati</taxon>
        <taxon>Actinomycetota</taxon>
        <taxon>Actinomycetes</taxon>
        <taxon>Micrococcales</taxon>
        <taxon>Promicromonosporaceae</taxon>
        <taxon>Promicromonospora</taxon>
    </lineage>
</organism>
<name>A0A919KR35_9MICO</name>
<evidence type="ECO:0000313" key="1">
    <source>
        <dbReference type="EMBL" id="GHH70030.1"/>
    </source>
</evidence>
<dbReference type="Proteomes" id="UP000627369">
    <property type="component" value="Unassembled WGS sequence"/>
</dbReference>
<proteinExistence type="predicted"/>
<gene>
    <name evidence="1" type="ORF">GCM10017772_16000</name>
</gene>
<comment type="caution">
    <text evidence="1">The sequence shown here is derived from an EMBL/GenBank/DDBJ whole genome shotgun (WGS) entry which is preliminary data.</text>
</comment>
<evidence type="ECO:0000313" key="2">
    <source>
        <dbReference type="Proteomes" id="UP000627369"/>
    </source>
</evidence>
<reference evidence="1" key="1">
    <citation type="journal article" date="2014" name="Int. J. Syst. Evol. Microbiol.">
        <title>Complete genome sequence of Corynebacterium casei LMG S-19264T (=DSM 44701T), isolated from a smear-ripened cheese.</title>
        <authorList>
            <consortium name="US DOE Joint Genome Institute (JGI-PGF)"/>
            <person name="Walter F."/>
            <person name="Albersmeier A."/>
            <person name="Kalinowski J."/>
            <person name="Ruckert C."/>
        </authorList>
    </citation>
    <scope>NUCLEOTIDE SEQUENCE</scope>
    <source>
        <strain evidence="1">CGMCC 4.7398</strain>
    </source>
</reference>